<dbReference type="EMBL" id="MN740593">
    <property type="protein sequence ID" value="QHS77696.1"/>
    <property type="molecule type" value="Genomic_DNA"/>
</dbReference>
<name>A0A6C0ADB3_9ZZZZ</name>
<proteinExistence type="predicted"/>
<protein>
    <submittedName>
        <fullName evidence="1">Uncharacterized protein</fullName>
    </submittedName>
</protein>
<accession>A0A6C0ADB3</accession>
<evidence type="ECO:0000313" key="1">
    <source>
        <dbReference type="EMBL" id="QHS77696.1"/>
    </source>
</evidence>
<organism evidence="1">
    <name type="scientific">viral metagenome</name>
    <dbReference type="NCBI Taxonomy" id="1070528"/>
    <lineage>
        <taxon>unclassified sequences</taxon>
        <taxon>metagenomes</taxon>
        <taxon>organismal metagenomes</taxon>
    </lineage>
</organism>
<reference evidence="1" key="1">
    <citation type="journal article" date="2020" name="Nature">
        <title>Giant virus diversity and host interactions through global metagenomics.</title>
        <authorList>
            <person name="Schulz F."/>
            <person name="Roux S."/>
            <person name="Paez-Espino D."/>
            <person name="Jungbluth S."/>
            <person name="Walsh D.A."/>
            <person name="Denef V.J."/>
            <person name="McMahon K.D."/>
            <person name="Konstantinidis K.T."/>
            <person name="Eloe-Fadrosh E.A."/>
            <person name="Kyrpides N.C."/>
            <person name="Woyke T."/>
        </authorList>
    </citation>
    <scope>NUCLEOTIDE SEQUENCE</scope>
    <source>
        <strain evidence="1">GVMAG-S-1021933-23</strain>
    </source>
</reference>
<dbReference type="AlphaFoldDB" id="A0A6C0ADB3"/>
<sequence length="111" mass="12650">MLKVYYSKESGFLFAEKDSEEAKNLDAEVLPQVAIEHGILSANFLIFTGPEGPELELIDNYDSFIIICKNYYKRFGDDELVIKNKENSIDVSIEDISDLGVFSYFPNVQIK</sequence>